<dbReference type="AlphaFoldDB" id="A0A2I4ES47"/>
<dbReference type="GeneID" id="108992209"/>
<dbReference type="Proteomes" id="UP000235220">
    <property type="component" value="Chromosome 11"/>
</dbReference>
<dbReference type="InterPro" id="IPR011990">
    <property type="entry name" value="TPR-like_helical_dom_sf"/>
</dbReference>
<dbReference type="OrthoDB" id="439046at2759"/>
<accession>A0A2I4ES47</accession>
<protein>
    <submittedName>
        <fullName evidence="2">Uncharacterized protein LOC108992209 isoform X1</fullName>
    </submittedName>
</protein>
<dbReference type="Gramene" id="Jr11_29400_p1">
    <property type="protein sequence ID" value="cds.Jr11_29400_p1"/>
    <property type="gene ID" value="Jr11_29400"/>
</dbReference>
<reference evidence="2" key="1">
    <citation type="submission" date="2025-08" db="UniProtKB">
        <authorList>
            <consortium name="RefSeq"/>
        </authorList>
    </citation>
    <scope>IDENTIFICATION</scope>
    <source>
        <tissue evidence="2">Leaves</tissue>
    </source>
</reference>
<evidence type="ECO:0000313" key="1">
    <source>
        <dbReference type="Proteomes" id="UP000235220"/>
    </source>
</evidence>
<keyword evidence="1" id="KW-1185">Reference proteome</keyword>
<dbReference type="Gene3D" id="1.25.40.10">
    <property type="entry name" value="Tetratricopeptide repeat domain"/>
    <property type="match status" value="1"/>
</dbReference>
<evidence type="ECO:0000313" key="2">
    <source>
        <dbReference type="RefSeq" id="XP_018822230.1"/>
    </source>
</evidence>
<dbReference type="SUPFAM" id="SSF48452">
    <property type="entry name" value="TPR-like"/>
    <property type="match status" value="1"/>
</dbReference>
<organism evidence="1 2">
    <name type="scientific">Juglans regia</name>
    <name type="common">English walnut</name>
    <dbReference type="NCBI Taxonomy" id="51240"/>
    <lineage>
        <taxon>Eukaryota</taxon>
        <taxon>Viridiplantae</taxon>
        <taxon>Streptophyta</taxon>
        <taxon>Embryophyta</taxon>
        <taxon>Tracheophyta</taxon>
        <taxon>Spermatophyta</taxon>
        <taxon>Magnoliopsida</taxon>
        <taxon>eudicotyledons</taxon>
        <taxon>Gunneridae</taxon>
        <taxon>Pentapetalae</taxon>
        <taxon>rosids</taxon>
        <taxon>fabids</taxon>
        <taxon>Fagales</taxon>
        <taxon>Juglandaceae</taxon>
        <taxon>Juglans</taxon>
    </lineage>
</organism>
<sequence>MLLRSASSPILKSSTSSSIFQPFPESDEVLRISTSRSLSLCLSSSSSSSPIDNNRAMKISRTMPDSNLRPRSLSLAKRTKINLCAGLCSGTASSRSSVGLDKGCLFGCGGTVGRGGSADGNEGNGNWDNGSEKMDEYYQQMIMAYPGDALLLGNYASFLKEVKPTVNLRNYALKSACICYSDQWRGFGWVQVRGDFVKAEEYCEKAILADPGNENVLCLYGDLIWHKHKDAPRAQSYFDRAIHSSPNDCYVLGSYAKYLWDANEDDGSQAVP</sequence>
<dbReference type="PANTHER" id="PTHR26312:SF181">
    <property type="entry name" value="TETRATRICOPEPTIDE REPEAT (TPR)-LIKE SUPERFAMILY PROTEIN"/>
    <property type="match status" value="1"/>
</dbReference>
<dbReference type="KEGG" id="jre:108992209"/>
<dbReference type="RefSeq" id="XP_018822230.1">
    <property type="nucleotide sequence ID" value="XM_018966685.2"/>
</dbReference>
<name>A0A2I4ES47_JUGRE</name>
<proteinExistence type="predicted"/>
<gene>
    <name evidence="2" type="primary">LOC108992209</name>
</gene>
<dbReference type="PANTHER" id="PTHR26312">
    <property type="entry name" value="TETRATRICOPEPTIDE REPEAT PROTEIN 5"/>
    <property type="match status" value="1"/>
</dbReference>